<reference evidence="1" key="1">
    <citation type="submission" date="2021-06" db="EMBL/GenBank/DDBJ databases">
        <authorList>
            <person name="Kallberg Y."/>
            <person name="Tangrot J."/>
            <person name="Rosling A."/>
        </authorList>
    </citation>
    <scope>NUCLEOTIDE SEQUENCE</scope>
    <source>
        <strain evidence="1">AU212A</strain>
    </source>
</reference>
<keyword evidence="2" id="KW-1185">Reference proteome</keyword>
<protein>
    <submittedName>
        <fullName evidence="1">3406_t:CDS:1</fullName>
    </submittedName>
</protein>
<evidence type="ECO:0000313" key="1">
    <source>
        <dbReference type="EMBL" id="CAG8624386.1"/>
    </source>
</evidence>
<accession>A0ACA9N4V2</accession>
<feature type="non-terminal residue" evidence="1">
    <location>
        <position position="1"/>
    </location>
</feature>
<comment type="caution">
    <text evidence="1">The sequence shown here is derived from an EMBL/GenBank/DDBJ whole genome shotgun (WGS) entry which is preliminary data.</text>
</comment>
<gene>
    <name evidence="1" type="ORF">SCALOS_LOCUS7756</name>
</gene>
<evidence type="ECO:0000313" key="2">
    <source>
        <dbReference type="Proteomes" id="UP000789860"/>
    </source>
</evidence>
<dbReference type="Proteomes" id="UP000789860">
    <property type="component" value="Unassembled WGS sequence"/>
</dbReference>
<sequence>EGEDNFITRMYPSGLNITPWPIFNDPAWFKSLKDLKKILDKQQPKYENARIFLQNTKVIMAKLKICDWGSLDENLVQIRISTLKRLLPTVISLGVEQKDQSTEHLLNRDTGLSIDDPVVPITNIFEDFESSATLLVDAEILLFEENTDFVQLSADLRVYFEENIQQRKEAHSDVIWFNRLAKFFKYIIERRVSRVQEWFDQNTAKFPQDNSDVVIGRYAVEQEISKLTLLWTLCGLTCNDCNLKCLKNRDHKEGHECLTNHECPSTCQFTEAHDDKSIIPPCSHRAGHEGKHACSLISHLCGKPCCFSDKRNCQKRCSKEIGHEDEDEKHLCQSPRHYCGAPCSLVTNTIKGDYNCPNKCIIPCEEQHDSHRCENETCPIPCPIKDCQRRCKSDDHFHAYSELFVEHFCGNEHQCQEYCEEPGICKVQTEPKKQEETYKGLVDSTSITFIKYIQVSDRLQCGRKIPPDSFKHEGKHSHDSNGEGVHYCDEKCSFCEYYCTLPHGHTQKHETRHGNMIQTEFTAEENEFEYGGHKLRAGDEGTFVLCNL</sequence>
<proteinExistence type="predicted"/>
<organism evidence="1 2">
    <name type="scientific">Scutellospora calospora</name>
    <dbReference type="NCBI Taxonomy" id="85575"/>
    <lineage>
        <taxon>Eukaryota</taxon>
        <taxon>Fungi</taxon>
        <taxon>Fungi incertae sedis</taxon>
        <taxon>Mucoromycota</taxon>
        <taxon>Glomeromycotina</taxon>
        <taxon>Glomeromycetes</taxon>
        <taxon>Diversisporales</taxon>
        <taxon>Gigasporaceae</taxon>
        <taxon>Scutellospora</taxon>
    </lineage>
</organism>
<dbReference type="EMBL" id="CAJVPM010018342">
    <property type="protein sequence ID" value="CAG8624386.1"/>
    <property type="molecule type" value="Genomic_DNA"/>
</dbReference>
<name>A0ACA9N4V2_9GLOM</name>
<feature type="non-terminal residue" evidence="1">
    <location>
        <position position="548"/>
    </location>
</feature>